<proteinExistence type="predicted"/>
<reference evidence="1 2" key="1">
    <citation type="journal article" date="2018" name="Mycol. Prog.">
        <title>Coniella lustricola, a new species from submerged detritus.</title>
        <authorList>
            <person name="Raudabaugh D.B."/>
            <person name="Iturriaga T."/>
            <person name="Carver A."/>
            <person name="Mondo S."/>
            <person name="Pangilinan J."/>
            <person name="Lipzen A."/>
            <person name="He G."/>
            <person name="Amirebrahimi M."/>
            <person name="Grigoriev I.V."/>
            <person name="Miller A.N."/>
        </authorList>
    </citation>
    <scope>NUCLEOTIDE SEQUENCE [LARGE SCALE GENOMIC DNA]</scope>
    <source>
        <strain evidence="1 2">B22-T-1</strain>
    </source>
</reference>
<dbReference type="InParanoid" id="A0A2T3ACS3"/>
<sequence>MPHCGHVSAFAELGACKVIEHVFERLITWAAAAIETWSNQPVLPHAIIVPTALDDAIDETVSDVVANIESILQGCANTINRNKTFEKLAQMLAGMQHTDTQLDRSDPLVLFLVVGKSVVLPSQIPSTSNTASDLRITQERPKIMQEQMAKLHGSTVTACTASRTLFTKICCLSSFFSPILPPRAACFTAIRPVFVVSLDGPRCNYLVVSKSLPDLHSVEFHTVRSSDRTSKHLANS</sequence>
<gene>
    <name evidence="1" type="ORF">BD289DRAFT_196452</name>
</gene>
<evidence type="ECO:0000313" key="2">
    <source>
        <dbReference type="Proteomes" id="UP000241462"/>
    </source>
</evidence>
<organism evidence="1 2">
    <name type="scientific">Coniella lustricola</name>
    <dbReference type="NCBI Taxonomy" id="2025994"/>
    <lineage>
        <taxon>Eukaryota</taxon>
        <taxon>Fungi</taxon>
        <taxon>Dikarya</taxon>
        <taxon>Ascomycota</taxon>
        <taxon>Pezizomycotina</taxon>
        <taxon>Sordariomycetes</taxon>
        <taxon>Sordariomycetidae</taxon>
        <taxon>Diaporthales</taxon>
        <taxon>Schizoparmaceae</taxon>
        <taxon>Coniella</taxon>
    </lineage>
</organism>
<evidence type="ECO:0000313" key="1">
    <source>
        <dbReference type="EMBL" id="PSR92043.1"/>
    </source>
</evidence>
<keyword evidence="2" id="KW-1185">Reference proteome</keyword>
<dbReference type="OrthoDB" id="194358at2759"/>
<dbReference type="Proteomes" id="UP000241462">
    <property type="component" value="Unassembled WGS sequence"/>
</dbReference>
<dbReference type="EMBL" id="KZ678411">
    <property type="protein sequence ID" value="PSR92043.1"/>
    <property type="molecule type" value="Genomic_DNA"/>
</dbReference>
<dbReference type="AlphaFoldDB" id="A0A2T3ACS3"/>
<dbReference type="STRING" id="2025994.A0A2T3ACS3"/>
<accession>A0A2T3ACS3</accession>
<protein>
    <submittedName>
        <fullName evidence="1">Uncharacterized protein</fullName>
    </submittedName>
</protein>
<name>A0A2T3ACS3_9PEZI</name>